<evidence type="ECO:0000256" key="3">
    <source>
        <dbReference type="SAM" id="SignalP"/>
    </source>
</evidence>
<accession>A0A1F4T821</accession>
<dbReference type="AlphaFoldDB" id="A0A1F4T821"/>
<dbReference type="Pfam" id="PF01497">
    <property type="entry name" value="Peripla_BP_2"/>
    <property type="match status" value="1"/>
</dbReference>
<dbReference type="PANTHER" id="PTHR30535">
    <property type="entry name" value="VITAMIN B12-BINDING PROTEIN"/>
    <property type="match status" value="1"/>
</dbReference>
<gene>
    <name evidence="5" type="ORF">A3K49_07180</name>
</gene>
<dbReference type="InterPro" id="IPR050902">
    <property type="entry name" value="ABC_Transporter_SBP"/>
</dbReference>
<dbReference type="GO" id="GO:0071281">
    <property type="term" value="P:cellular response to iron ion"/>
    <property type="evidence" value="ECO:0007669"/>
    <property type="project" value="TreeGrafter"/>
</dbReference>
<dbReference type="InterPro" id="IPR002491">
    <property type="entry name" value="ABC_transptr_periplasmic_BD"/>
</dbReference>
<dbReference type="Gene3D" id="3.40.50.1980">
    <property type="entry name" value="Nitrogenase molybdenum iron protein domain"/>
    <property type="match status" value="2"/>
</dbReference>
<evidence type="ECO:0000256" key="2">
    <source>
        <dbReference type="ARBA" id="ARBA00022729"/>
    </source>
</evidence>
<dbReference type="InterPro" id="IPR054828">
    <property type="entry name" value="Vit_B12_bind_prot"/>
</dbReference>
<dbReference type="Proteomes" id="UP000178602">
    <property type="component" value="Unassembled WGS sequence"/>
</dbReference>
<sequence length="275" mass="29961">MRNFGLCLALCLALCPAIDALQYPQRVISCTPALTEILFALKLDREIIGVTTNCNYPPAALKKEKIGGFMINLEKVASLKPDLVAAQADAQKKEIDKLAAHGLPVWSKNLRTAKEIFTAIDELGKVTGRTAEAKALLKGIYKEVAGTRAQVKRSGRSRQKVVLIVGIDPLIVVGGGNFINDLLGWAGADNIAGASAAAYPQFSHEKLIKEDPDAIIIPQGLVGQINMRADSRWQKLQAVRRRRVLYIDADIVSRPGPRIALAAKTIADYLYPPKW</sequence>
<dbReference type="PROSITE" id="PS50983">
    <property type="entry name" value="FE_B12_PBP"/>
    <property type="match status" value="1"/>
</dbReference>
<evidence type="ECO:0000259" key="4">
    <source>
        <dbReference type="PROSITE" id="PS50983"/>
    </source>
</evidence>
<feature type="domain" description="Fe/B12 periplasmic-binding" evidence="4">
    <location>
        <begin position="26"/>
        <end position="274"/>
    </location>
</feature>
<name>A0A1F4T821_UNCSA</name>
<dbReference type="SUPFAM" id="SSF53807">
    <property type="entry name" value="Helical backbone' metal receptor"/>
    <property type="match status" value="1"/>
</dbReference>
<dbReference type="PANTHER" id="PTHR30535:SF34">
    <property type="entry name" value="MOLYBDATE-BINDING PROTEIN MOLA"/>
    <property type="match status" value="1"/>
</dbReference>
<dbReference type="NCBIfam" id="NF038402">
    <property type="entry name" value="TroA_like"/>
    <property type="match status" value="1"/>
</dbReference>
<dbReference type="EMBL" id="MEUG01000001">
    <property type="protein sequence ID" value="OGC28717.1"/>
    <property type="molecule type" value="Genomic_DNA"/>
</dbReference>
<keyword evidence="2 3" id="KW-0732">Signal</keyword>
<comment type="similarity">
    <text evidence="1">Belongs to the bacterial solute-binding protein 8 family.</text>
</comment>
<comment type="caution">
    <text evidence="5">The sequence shown here is derived from an EMBL/GenBank/DDBJ whole genome shotgun (WGS) entry which is preliminary data.</text>
</comment>
<evidence type="ECO:0000256" key="1">
    <source>
        <dbReference type="ARBA" id="ARBA00008814"/>
    </source>
</evidence>
<proteinExistence type="inferred from homology"/>
<evidence type="ECO:0000313" key="6">
    <source>
        <dbReference type="Proteomes" id="UP000178602"/>
    </source>
</evidence>
<reference evidence="5 6" key="1">
    <citation type="journal article" date="2016" name="Nat. Commun.">
        <title>Thousands of microbial genomes shed light on interconnected biogeochemical processes in an aquifer system.</title>
        <authorList>
            <person name="Anantharaman K."/>
            <person name="Brown C.T."/>
            <person name="Hug L.A."/>
            <person name="Sharon I."/>
            <person name="Castelle C.J."/>
            <person name="Probst A.J."/>
            <person name="Thomas B.C."/>
            <person name="Singh A."/>
            <person name="Wilkins M.J."/>
            <person name="Karaoz U."/>
            <person name="Brodie E.L."/>
            <person name="Williams K.H."/>
            <person name="Hubbard S.S."/>
            <person name="Banfield J.F."/>
        </authorList>
    </citation>
    <scope>NUCLEOTIDE SEQUENCE [LARGE SCALE GENOMIC DNA]</scope>
</reference>
<feature type="chain" id="PRO_5009514544" description="Fe/B12 periplasmic-binding domain-containing protein" evidence="3">
    <location>
        <begin position="21"/>
        <end position="275"/>
    </location>
</feature>
<feature type="signal peptide" evidence="3">
    <location>
        <begin position="1"/>
        <end position="20"/>
    </location>
</feature>
<evidence type="ECO:0000313" key="5">
    <source>
        <dbReference type="EMBL" id="OGC28717.1"/>
    </source>
</evidence>
<organism evidence="5 6">
    <name type="scientific">candidate division WOR-1 bacterium RIFOXYC12_FULL_54_18</name>
    <dbReference type="NCBI Taxonomy" id="1802584"/>
    <lineage>
        <taxon>Bacteria</taxon>
        <taxon>Bacillati</taxon>
        <taxon>Saganbacteria</taxon>
    </lineage>
</organism>
<protein>
    <recommendedName>
        <fullName evidence="4">Fe/B12 periplasmic-binding domain-containing protein</fullName>
    </recommendedName>
</protein>